<dbReference type="EMBL" id="ASRX01000042">
    <property type="protein sequence ID" value="EYF03738.1"/>
    <property type="molecule type" value="Genomic_DNA"/>
</dbReference>
<dbReference type="AlphaFoldDB" id="A0A017T3C3"/>
<evidence type="ECO:0000256" key="1">
    <source>
        <dbReference type="SAM" id="MobiDB-lite"/>
    </source>
</evidence>
<evidence type="ECO:0000313" key="3">
    <source>
        <dbReference type="Proteomes" id="UP000019678"/>
    </source>
</evidence>
<feature type="compositionally biased region" description="Basic and acidic residues" evidence="1">
    <location>
        <begin position="1"/>
        <end position="12"/>
    </location>
</feature>
<evidence type="ECO:0000313" key="2">
    <source>
        <dbReference type="EMBL" id="EYF03738.1"/>
    </source>
</evidence>
<dbReference type="STRING" id="1192034.CAP_5168"/>
<proteinExistence type="predicted"/>
<comment type="caution">
    <text evidence="2">The sequence shown here is derived from an EMBL/GenBank/DDBJ whole genome shotgun (WGS) entry which is preliminary data.</text>
</comment>
<evidence type="ECO:0008006" key="4">
    <source>
        <dbReference type="Google" id="ProtNLM"/>
    </source>
</evidence>
<feature type="region of interest" description="Disordered" evidence="1">
    <location>
        <begin position="1"/>
        <end position="23"/>
    </location>
</feature>
<sequence>MEQTKLEAEGSPDRLTSPPPGPNYTLEERIGAHRVWLFPPDLVELQIRGDLSAPEMARLGSIFRRLSGELPWMLLSVDITHLGDLPASTRRTAAHQGHLALFAGCVMWGGSFMQRVLATMVWNAVRLLGQSHPMPPVTVVSTQAEAHAFLDTQRARRQA</sequence>
<gene>
    <name evidence="2" type="ORF">CAP_5168</name>
</gene>
<accession>A0A017T3C3</accession>
<name>A0A017T3C3_9BACT</name>
<protein>
    <recommendedName>
        <fullName evidence="4">STAS/SEC14 domain-containing protein</fullName>
    </recommendedName>
</protein>
<dbReference type="Proteomes" id="UP000019678">
    <property type="component" value="Unassembled WGS sequence"/>
</dbReference>
<reference evidence="2 3" key="1">
    <citation type="submission" date="2013-05" db="EMBL/GenBank/DDBJ databases">
        <title>Genome assembly of Chondromyces apiculatus DSM 436.</title>
        <authorList>
            <person name="Sharma G."/>
            <person name="Khatri I."/>
            <person name="Kaur C."/>
            <person name="Mayilraj S."/>
            <person name="Subramanian S."/>
        </authorList>
    </citation>
    <scope>NUCLEOTIDE SEQUENCE [LARGE SCALE GENOMIC DNA]</scope>
    <source>
        <strain evidence="2 3">DSM 436</strain>
    </source>
</reference>
<keyword evidence="3" id="KW-1185">Reference proteome</keyword>
<organism evidence="2 3">
    <name type="scientific">Chondromyces apiculatus DSM 436</name>
    <dbReference type="NCBI Taxonomy" id="1192034"/>
    <lineage>
        <taxon>Bacteria</taxon>
        <taxon>Pseudomonadati</taxon>
        <taxon>Myxococcota</taxon>
        <taxon>Polyangia</taxon>
        <taxon>Polyangiales</taxon>
        <taxon>Polyangiaceae</taxon>
        <taxon>Chondromyces</taxon>
    </lineage>
</organism>